<name>A0A8C3LA93_CHRPC</name>
<feature type="compositionally biased region" description="Polar residues" evidence="6">
    <location>
        <begin position="445"/>
        <end position="464"/>
    </location>
</feature>
<protein>
    <submittedName>
        <fullName evidence="8">Keratin 12</fullName>
    </submittedName>
</protein>
<dbReference type="Gene3D" id="1.20.5.500">
    <property type="entry name" value="Single helix bin"/>
    <property type="match status" value="1"/>
</dbReference>
<dbReference type="PRINTS" id="PR01248">
    <property type="entry name" value="TYPE1KERATIN"/>
</dbReference>
<evidence type="ECO:0000313" key="9">
    <source>
        <dbReference type="Proteomes" id="UP000694543"/>
    </source>
</evidence>
<comment type="similarity">
    <text evidence="4">Belongs to the intermediate filament family.</text>
</comment>
<sequence length="497" mass="52835">STMALSVRSSVGSRQFSSRSGLGGGSLRMSGSNTGGGFGGSGLGFGAGSAGGFGAASVLGSGFSGGFGSSAGSGFGGGFVSGSGGGYGSGSGSGFGGGLGSGFGSGPGVAFGGGFFGVGGGGDGGLLSGSKKETMQNLNDRLAAYLDKVRSLEDANTELERKIREWYEKNGPGAAVPGSGNDYSKYYPIIEDLRNKIINATIDNARIILQIDNARLAADDFRLKYENEVALRQSVEADINGLRRVLDELTLTRADLEMQIESLNEELAYLKKNHEEELQGLQSSAVGQVSVEMDAAPGIDLTKLLNDMRGQYEVIAEQNRKEAEAWFNEKSGELKREISTNTEQLQSGKSEITDLKRTLQNLEIELQSQLAMKKSLEDTLAETEGGYCAQLSQIQLQIGNLESQLLQVRADMERQSAEYQQLLDIKSRLEMEIETYRRLLDGEESSSLTGPKSQTQSLDSSQDPTKTRKIKTIVEEVVDGKVVASHVKEVEEKIGTT</sequence>
<keyword evidence="1" id="KW-0416">Keratin</keyword>
<feature type="region of interest" description="Disordered" evidence="6">
    <location>
        <begin position="1"/>
        <end position="25"/>
    </location>
</feature>
<feature type="compositionally biased region" description="Low complexity" evidence="6">
    <location>
        <begin position="1"/>
        <end position="20"/>
    </location>
</feature>
<keyword evidence="2 4" id="KW-0403">Intermediate filament</keyword>
<evidence type="ECO:0000259" key="7">
    <source>
        <dbReference type="PROSITE" id="PS51842"/>
    </source>
</evidence>
<dbReference type="FunFam" id="1.20.5.1160:FF:000002">
    <property type="entry name" value="Type I keratin 10"/>
    <property type="match status" value="1"/>
</dbReference>
<organism evidence="8 9">
    <name type="scientific">Chrysolophus pictus</name>
    <name type="common">Golden pheasant</name>
    <name type="synonym">Phasianus pictus</name>
    <dbReference type="NCBI Taxonomy" id="9089"/>
    <lineage>
        <taxon>Eukaryota</taxon>
        <taxon>Metazoa</taxon>
        <taxon>Chordata</taxon>
        <taxon>Craniata</taxon>
        <taxon>Vertebrata</taxon>
        <taxon>Euteleostomi</taxon>
        <taxon>Archelosauria</taxon>
        <taxon>Archosauria</taxon>
        <taxon>Dinosauria</taxon>
        <taxon>Saurischia</taxon>
        <taxon>Theropoda</taxon>
        <taxon>Coelurosauria</taxon>
        <taxon>Aves</taxon>
        <taxon>Neognathae</taxon>
        <taxon>Galloanserae</taxon>
        <taxon>Galliformes</taxon>
        <taxon>Phasianidae</taxon>
        <taxon>Phasianinae</taxon>
        <taxon>Chrysolophus</taxon>
    </lineage>
</organism>
<dbReference type="Proteomes" id="UP000694543">
    <property type="component" value="Unplaced"/>
</dbReference>
<evidence type="ECO:0000256" key="3">
    <source>
        <dbReference type="ARBA" id="ARBA00023054"/>
    </source>
</evidence>
<dbReference type="SMART" id="SM01391">
    <property type="entry name" value="Filament"/>
    <property type="match status" value="1"/>
</dbReference>
<dbReference type="GO" id="GO:0045109">
    <property type="term" value="P:intermediate filament organization"/>
    <property type="evidence" value="ECO:0007669"/>
    <property type="project" value="TreeGrafter"/>
</dbReference>
<accession>A0A8C3LA93</accession>
<evidence type="ECO:0000256" key="2">
    <source>
        <dbReference type="ARBA" id="ARBA00022754"/>
    </source>
</evidence>
<dbReference type="Gene3D" id="1.20.5.170">
    <property type="match status" value="1"/>
</dbReference>
<dbReference type="SUPFAM" id="SSF64593">
    <property type="entry name" value="Intermediate filament protein, coiled coil region"/>
    <property type="match status" value="2"/>
</dbReference>
<dbReference type="InterPro" id="IPR018039">
    <property type="entry name" value="IF_conserved"/>
</dbReference>
<dbReference type="Ensembl" id="ENSCPIT00010007798.1">
    <property type="protein sequence ID" value="ENSCPIP00010006621.1"/>
    <property type="gene ID" value="ENSCPIG00010005121.1"/>
</dbReference>
<dbReference type="PROSITE" id="PS00226">
    <property type="entry name" value="IF_ROD_1"/>
    <property type="match status" value="1"/>
</dbReference>
<proteinExistence type="inferred from homology"/>
<keyword evidence="3 5" id="KW-0175">Coiled coil</keyword>
<dbReference type="GO" id="GO:0030855">
    <property type="term" value="P:epithelial cell differentiation"/>
    <property type="evidence" value="ECO:0007669"/>
    <property type="project" value="TreeGrafter"/>
</dbReference>
<evidence type="ECO:0000313" key="8">
    <source>
        <dbReference type="Ensembl" id="ENSCPIP00010006621.1"/>
    </source>
</evidence>
<feature type="coiled-coil region" evidence="5">
    <location>
        <begin position="135"/>
        <end position="169"/>
    </location>
</feature>
<evidence type="ECO:0000256" key="4">
    <source>
        <dbReference type="RuleBase" id="RU000685"/>
    </source>
</evidence>
<dbReference type="GO" id="GO:0005198">
    <property type="term" value="F:structural molecule activity"/>
    <property type="evidence" value="ECO:0007669"/>
    <property type="project" value="InterPro"/>
</dbReference>
<dbReference type="PROSITE" id="PS51842">
    <property type="entry name" value="IF_ROD_2"/>
    <property type="match status" value="1"/>
</dbReference>
<evidence type="ECO:0000256" key="1">
    <source>
        <dbReference type="ARBA" id="ARBA00022744"/>
    </source>
</evidence>
<dbReference type="AlphaFoldDB" id="A0A8C3LA93"/>
<dbReference type="InterPro" id="IPR002957">
    <property type="entry name" value="Keratin_I"/>
</dbReference>
<dbReference type="InterPro" id="IPR039008">
    <property type="entry name" value="IF_rod_dom"/>
</dbReference>
<keyword evidence="9" id="KW-1185">Reference proteome</keyword>
<feature type="coiled-coil region" evidence="5">
    <location>
        <begin position="232"/>
        <end position="284"/>
    </location>
</feature>
<evidence type="ECO:0000256" key="5">
    <source>
        <dbReference type="SAM" id="Coils"/>
    </source>
</evidence>
<dbReference type="FunFam" id="1.20.5.170:FF:000002">
    <property type="entry name" value="Type I keratin KA11"/>
    <property type="match status" value="1"/>
</dbReference>
<reference evidence="8" key="1">
    <citation type="submission" date="2025-08" db="UniProtKB">
        <authorList>
            <consortium name="Ensembl"/>
        </authorList>
    </citation>
    <scope>IDENTIFICATION</scope>
</reference>
<dbReference type="Pfam" id="PF00038">
    <property type="entry name" value="Filament"/>
    <property type="match status" value="1"/>
</dbReference>
<dbReference type="Gene3D" id="1.20.5.1160">
    <property type="entry name" value="Vasodilator-stimulated phosphoprotein"/>
    <property type="match status" value="1"/>
</dbReference>
<reference evidence="8" key="2">
    <citation type="submission" date="2025-09" db="UniProtKB">
        <authorList>
            <consortium name="Ensembl"/>
        </authorList>
    </citation>
    <scope>IDENTIFICATION</scope>
</reference>
<dbReference type="GO" id="GO:0005882">
    <property type="term" value="C:intermediate filament"/>
    <property type="evidence" value="ECO:0007669"/>
    <property type="project" value="UniProtKB-KW"/>
</dbReference>
<evidence type="ECO:0000256" key="6">
    <source>
        <dbReference type="SAM" id="MobiDB-lite"/>
    </source>
</evidence>
<dbReference type="FunFam" id="1.20.5.500:FF:000001">
    <property type="entry name" value="Type II keratin 23"/>
    <property type="match status" value="1"/>
</dbReference>
<dbReference type="PANTHER" id="PTHR23239">
    <property type="entry name" value="INTERMEDIATE FILAMENT"/>
    <property type="match status" value="1"/>
</dbReference>
<feature type="domain" description="IF rod" evidence="7">
    <location>
        <begin position="131"/>
        <end position="447"/>
    </location>
</feature>
<feature type="region of interest" description="Disordered" evidence="6">
    <location>
        <begin position="442"/>
        <end position="470"/>
    </location>
</feature>
<dbReference type="PANTHER" id="PTHR23239:SF369">
    <property type="entry name" value="KERATIN, TYPE I CYTOSKELETAL 12"/>
    <property type="match status" value="1"/>
</dbReference>